<dbReference type="RefSeq" id="WP_238805581.1">
    <property type="nucleotide sequence ID" value="NZ_CAKLPY010000001.1"/>
</dbReference>
<dbReference type="GO" id="GO:0003872">
    <property type="term" value="F:6-phosphofructokinase activity"/>
    <property type="evidence" value="ECO:0007669"/>
    <property type="project" value="UniProtKB-EC"/>
</dbReference>
<keyword evidence="6" id="KW-1185">Reference proteome</keyword>
<sequence length="296" mass="32099">MSKKNIVCFGEVLWDLLPSGKIAGGAPMNVAVHATQLGLNATMISAVGNDDLGDGIKSFLESRQLSIENIQTLNDKQTGIVEVVLNEKGSPTYTIIEPVAWDFIGLTDSAEKKVIEADALVFGSLALRNEISKNTILALQAKAKLRILDINLRKPFYSAELAKELFEIADLVKVNDEELEMICAWYGQSGDELSNAKFLKNLFKLQGIIVTRGGNGAFFVDKNNEMAEHQGFKVEVNDTIGSGDSFLASFITKWLNGFSASKALEFACAVGAYVATQKGATPIINEADILEMIEKG</sequence>
<evidence type="ECO:0000256" key="1">
    <source>
        <dbReference type="ARBA" id="ARBA00010688"/>
    </source>
</evidence>
<dbReference type="InterPro" id="IPR002139">
    <property type="entry name" value="Ribo/fructo_kinase"/>
</dbReference>
<dbReference type="EMBL" id="CAKLPY010000001">
    <property type="protein sequence ID" value="CAH0995169.1"/>
    <property type="molecule type" value="Genomic_DNA"/>
</dbReference>
<dbReference type="Proteomes" id="UP000837932">
    <property type="component" value="Unassembled WGS sequence"/>
</dbReference>
<feature type="domain" description="Carbohydrate kinase PfkB" evidence="4">
    <location>
        <begin position="21"/>
        <end position="282"/>
    </location>
</feature>
<evidence type="ECO:0000259" key="4">
    <source>
        <dbReference type="Pfam" id="PF00294"/>
    </source>
</evidence>
<dbReference type="SUPFAM" id="SSF53613">
    <property type="entry name" value="Ribokinase-like"/>
    <property type="match status" value="1"/>
</dbReference>
<dbReference type="PRINTS" id="PR00990">
    <property type="entry name" value="RIBOKINASE"/>
</dbReference>
<organism evidence="5 6">
    <name type="scientific">Emticicia aquatica</name>
    <dbReference type="NCBI Taxonomy" id="1681835"/>
    <lineage>
        <taxon>Bacteria</taxon>
        <taxon>Pseudomonadati</taxon>
        <taxon>Bacteroidota</taxon>
        <taxon>Cytophagia</taxon>
        <taxon>Cytophagales</taxon>
        <taxon>Leadbetterellaceae</taxon>
        <taxon>Emticicia</taxon>
    </lineage>
</organism>
<dbReference type="InterPro" id="IPR050306">
    <property type="entry name" value="PfkB_Carbo_kinase"/>
</dbReference>
<dbReference type="InterPro" id="IPR011611">
    <property type="entry name" value="PfkB_dom"/>
</dbReference>
<keyword evidence="2 5" id="KW-0808">Transferase</keyword>
<dbReference type="PANTHER" id="PTHR43085:SF57">
    <property type="entry name" value="CARBOHYDRATE KINASE PFKB DOMAIN-CONTAINING PROTEIN"/>
    <property type="match status" value="1"/>
</dbReference>
<protein>
    <submittedName>
        <fullName evidence="5">ATP-dependent 6-phosphofructokinase</fullName>
        <ecNumber evidence="5">2.7.1.11</ecNumber>
    </submittedName>
</protein>
<accession>A0ABN8EQI5</accession>
<dbReference type="Gene3D" id="3.40.1190.20">
    <property type="match status" value="1"/>
</dbReference>
<dbReference type="InterPro" id="IPR029056">
    <property type="entry name" value="Ribokinase-like"/>
</dbReference>
<evidence type="ECO:0000256" key="3">
    <source>
        <dbReference type="ARBA" id="ARBA00022777"/>
    </source>
</evidence>
<dbReference type="PANTHER" id="PTHR43085">
    <property type="entry name" value="HEXOKINASE FAMILY MEMBER"/>
    <property type="match status" value="1"/>
</dbReference>
<dbReference type="Pfam" id="PF00294">
    <property type="entry name" value="PfkB"/>
    <property type="match status" value="1"/>
</dbReference>
<evidence type="ECO:0000313" key="6">
    <source>
        <dbReference type="Proteomes" id="UP000837932"/>
    </source>
</evidence>
<dbReference type="CDD" id="cd01167">
    <property type="entry name" value="bac_FRK"/>
    <property type="match status" value="1"/>
</dbReference>
<evidence type="ECO:0000256" key="2">
    <source>
        <dbReference type="ARBA" id="ARBA00022679"/>
    </source>
</evidence>
<comment type="similarity">
    <text evidence="1">Belongs to the carbohydrate kinase PfkB family.</text>
</comment>
<evidence type="ECO:0000313" key="5">
    <source>
        <dbReference type="EMBL" id="CAH0995169.1"/>
    </source>
</evidence>
<dbReference type="EC" id="2.7.1.11" evidence="5"/>
<name>A0ABN8EQI5_9BACT</name>
<gene>
    <name evidence="5" type="primary">pfkB_2</name>
    <name evidence="5" type="ORF">EMA8858_01289</name>
</gene>
<reference evidence="5" key="1">
    <citation type="submission" date="2021-12" db="EMBL/GenBank/DDBJ databases">
        <authorList>
            <person name="Rodrigo-Torres L."/>
            <person name="Arahal R. D."/>
            <person name="Lucena T."/>
        </authorList>
    </citation>
    <scope>NUCLEOTIDE SEQUENCE</scope>
    <source>
        <strain evidence="5">CECT 8858</strain>
    </source>
</reference>
<keyword evidence="3" id="KW-0418">Kinase</keyword>
<proteinExistence type="inferred from homology"/>
<comment type="caution">
    <text evidence="5">The sequence shown here is derived from an EMBL/GenBank/DDBJ whole genome shotgun (WGS) entry which is preliminary data.</text>
</comment>